<dbReference type="Proteomes" id="UP000190648">
    <property type="component" value="Unassembled WGS sequence"/>
</dbReference>
<reference evidence="1 2" key="1">
    <citation type="submission" date="2016-02" db="EMBL/GenBank/DDBJ databases">
        <title>Band-tailed pigeon sequencing and assembly.</title>
        <authorList>
            <person name="Soares A.E."/>
            <person name="Novak B.J."/>
            <person name="Rice E.S."/>
            <person name="O'Connell B."/>
            <person name="Chang D."/>
            <person name="Weber S."/>
            <person name="Shapiro B."/>
        </authorList>
    </citation>
    <scope>NUCLEOTIDE SEQUENCE [LARGE SCALE GENOMIC DNA]</scope>
    <source>
        <strain evidence="1">BTP2013</strain>
        <tissue evidence="1">Blood</tissue>
    </source>
</reference>
<evidence type="ECO:0000313" key="1">
    <source>
        <dbReference type="EMBL" id="OPJ73706.1"/>
    </source>
</evidence>
<gene>
    <name evidence="1" type="ORF">AV530_006009</name>
</gene>
<dbReference type="EMBL" id="LSYS01006902">
    <property type="protein sequence ID" value="OPJ73706.1"/>
    <property type="molecule type" value="Genomic_DNA"/>
</dbReference>
<organism evidence="1 2">
    <name type="scientific">Patagioenas fasciata monilis</name>
    <dbReference type="NCBI Taxonomy" id="372326"/>
    <lineage>
        <taxon>Eukaryota</taxon>
        <taxon>Metazoa</taxon>
        <taxon>Chordata</taxon>
        <taxon>Craniata</taxon>
        <taxon>Vertebrata</taxon>
        <taxon>Euteleostomi</taxon>
        <taxon>Archelosauria</taxon>
        <taxon>Archosauria</taxon>
        <taxon>Dinosauria</taxon>
        <taxon>Saurischia</taxon>
        <taxon>Theropoda</taxon>
        <taxon>Coelurosauria</taxon>
        <taxon>Aves</taxon>
        <taxon>Neognathae</taxon>
        <taxon>Neoaves</taxon>
        <taxon>Columbimorphae</taxon>
        <taxon>Columbiformes</taxon>
        <taxon>Columbidae</taxon>
        <taxon>Patagioenas</taxon>
    </lineage>
</organism>
<accession>A0A1V4JND4</accession>
<proteinExistence type="predicted"/>
<keyword evidence="2" id="KW-1185">Reference proteome</keyword>
<protein>
    <submittedName>
        <fullName evidence="1">Uncharacterized protein</fullName>
    </submittedName>
</protein>
<dbReference type="AlphaFoldDB" id="A0A1V4JND4"/>
<sequence>MGGSMCDDSSLCGYQKLVLPTKLTGCCTVRPFVHWLHELLSGKREFLLSTGLLSAEQELMLIVWQVLDKIMETRNTKDCKGEDVNLASKQNLQLMRLRRQ</sequence>
<comment type="caution">
    <text evidence="1">The sequence shown here is derived from an EMBL/GenBank/DDBJ whole genome shotgun (WGS) entry which is preliminary data.</text>
</comment>
<evidence type="ECO:0000313" key="2">
    <source>
        <dbReference type="Proteomes" id="UP000190648"/>
    </source>
</evidence>
<name>A0A1V4JND4_PATFA</name>